<reference evidence="17" key="1">
    <citation type="submission" date="2023-06" db="EMBL/GenBank/DDBJ databases">
        <title>Survivors Of The Sea: Transcriptome response of Skeletonema marinoi to long-term dormancy.</title>
        <authorList>
            <person name="Pinder M.I.M."/>
            <person name="Kourtchenko O."/>
            <person name="Robertson E.K."/>
            <person name="Larsson T."/>
            <person name="Maumus F."/>
            <person name="Osuna-Cruz C.M."/>
            <person name="Vancaester E."/>
            <person name="Stenow R."/>
            <person name="Vandepoele K."/>
            <person name="Ploug H."/>
            <person name="Bruchert V."/>
            <person name="Godhe A."/>
            <person name="Topel M."/>
        </authorList>
    </citation>
    <scope>NUCLEOTIDE SEQUENCE</scope>
    <source>
        <strain evidence="17">R05AC</strain>
    </source>
</reference>
<dbReference type="GO" id="GO:0005524">
    <property type="term" value="F:ATP binding"/>
    <property type="evidence" value="ECO:0007669"/>
    <property type="project" value="UniProtKB-KW"/>
</dbReference>
<keyword evidence="6 14" id="KW-0547">Nucleotide-binding</keyword>
<accession>A0AAD8Y3N5</accession>
<dbReference type="CDD" id="cd19501">
    <property type="entry name" value="RecA-like_FtsH"/>
    <property type="match status" value="1"/>
</dbReference>
<comment type="subcellular location">
    <subcellularLocation>
        <location evidence="2">Membrane</location>
        <topology evidence="2">Multi-pass membrane protein</topology>
    </subcellularLocation>
</comment>
<feature type="domain" description="AAA+ ATPase" evidence="16">
    <location>
        <begin position="368"/>
        <end position="511"/>
    </location>
</feature>
<keyword evidence="12 17" id="KW-0482">Metalloprotease</keyword>
<evidence type="ECO:0000256" key="1">
    <source>
        <dbReference type="ARBA" id="ARBA00001947"/>
    </source>
</evidence>
<gene>
    <name evidence="17" type="ORF">QTG54_010648</name>
</gene>
<evidence type="ECO:0000256" key="10">
    <source>
        <dbReference type="ARBA" id="ARBA00022946"/>
    </source>
</evidence>
<keyword evidence="18" id="KW-1185">Reference proteome</keyword>
<comment type="caution">
    <text evidence="17">The sequence shown here is derived from an EMBL/GenBank/DDBJ whole genome shotgun (WGS) entry which is preliminary data.</text>
</comment>
<evidence type="ECO:0000256" key="12">
    <source>
        <dbReference type="ARBA" id="ARBA00023049"/>
    </source>
</evidence>
<dbReference type="GO" id="GO:0005886">
    <property type="term" value="C:plasma membrane"/>
    <property type="evidence" value="ECO:0007669"/>
    <property type="project" value="TreeGrafter"/>
</dbReference>
<dbReference type="GO" id="GO:0016887">
    <property type="term" value="F:ATP hydrolysis activity"/>
    <property type="evidence" value="ECO:0007669"/>
    <property type="project" value="InterPro"/>
</dbReference>
<dbReference type="GO" id="GO:0008237">
    <property type="term" value="F:metallopeptidase activity"/>
    <property type="evidence" value="ECO:0007669"/>
    <property type="project" value="UniProtKB-KW"/>
</dbReference>
<evidence type="ECO:0000256" key="13">
    <source>
        <dbReference type="ARBA" id="ARBA00023136"/>
    </source>
</evidence>
<dbReference type="EC" id="3.4.24.-" evidence="17"/>
<evidence type="ECO:0000256" key="11">
    <source>
        <dbReference type="ARBA" id="ARBA00022989"/>
    </source>
</evidence>
<proteinExistence type="inferred from homology"/>
<evidence type="ECO:0000256" key="7">
    <source>
        <dbReference type="ARBA" id="ARBA00022801"/>
    </source>
</evidence>
<dbReference type="GO" id="GO:0006508">
    <property type="term" value="P:proteolysis"/>
    <property type="evidence" value="ECO:0007669"/>
    <property type="project" value="UniProtKB-KW"/>
</dbReference>
<dbReference type="PANTHER" id="PTHR23076:SF97">
    <property type="entry name" value="ATP-DEPENDENT ZINC METALLOPROTEASE YME1L1"/>
    <property type="match status" value="1"/>
</dbReference>
<dbReference type="EMBL" id="JATAAI010000020">
    <property type="protein sequence ID" value="KAK1738618.1"/>
    <property type="molecule type" value="Genomic_DNA"/>
</dbReference>
<dbReference type="InterPro" id="IPR003959">
    <property type="entry name" value="ATPase_AAA_core"/>
</dbReference>
<evidence type="ECO:0000256" key="5">
    <source>
        <dbReference type="ARBA" id="ARBA00022723"/>
    </source>
</evidence>
<feature type="chain" id="PRO_5042264394" evidence="15">
    <location>
        <begin position="30"/>
        <end position="631"/>
    </location>
</feature>
<dbReference type="PANTHER" id="PTHR23076">
    <property type="entry name" value="METALLOPROTEASE M41 FTSH"/>
    <property type="match status" value="1"/>
</dbReference>
<organism evidence="17 18">
    <name type="scientific">Skeletonema marinoi</name>
    <dbReference type="NCBI Taxonomy" id="267567"/>
    <lineage>
        <taxon>Eukaryota</taxon>
        <taxon>Sar</taxon>
        <taxon>Stramenopiles</taxon>
        <taxon>Ochrophyta</taxon>
        <taxon>Bacillariophyta</taxon>
        <taxon>Coscinodiscophyceae</taxon>
        <taxon>Thalassiosirophycidae</taxon>
        <taxon>Thalassiosirales</taxon>
        <taxon>Skeletonemataceae</taxon>
        <taxon>Skeletonema</taxon>
        <taxon>Skeletonema marinoi-dohrnii complex</taxon>
    </lineage>
</organism>
<evidence type="ECO:0000256" key="9">
    <source>
        <dbReference type="ARBA" id="ARBA00022840"/>
    </source>
</evidence>
<dbReference type="InterPro" id="IPR003593">
    <property type="entry name" value="AAA+_ATPase"/>
</dbReference>
<dbReference type="AlphaFoldDB" id="A0AAD8Y3N5"/>
<keyword evidence="10" id="KW-0809">Transit peptide</keyword>
<sequence>MVRCRAATSLMSLISLVTLTLLPLDNIAALQITSPLFVPHSNHGRPAVVPLTTNRYGPGVACNGSIRCHQRSHAIENSRIRYNIAPLFSSANGSSQEEEGKSPKRRQPVQTIKGIIMKILRFFTTAPAKFMAYYRRLTKKGKIILAMQLMTLGLLMGAAAKTTATAKANQANRPVEVSYSTFLDLVDVNGKGHKAGKHPALKLDNVIISKDRVGFRVVTDKEKHELALIDKKLVQKEDVSVIAPAESTRTIYAMKPMASQELIETLREHEVPFRAASTKGANTAANVARFSIFLVYLLFLSRMYKAMGGGGGTGGGSGAPGKLATFTPGEALVKFDDIEGIDEAKFEVMELVDTLRNPKKYEILGARAPTGLLLEGPPGTGKTMLARATAATAGVPLLYCSGSDFVEMFVGRGAARVRNTFARAAKMSPCIIFIDELDALGKSRDMGGMGASMRSNDEAEQTLNQLLACMDGLDSSRKVCVLAATNRREVLDPALIRPGRFDRIIKVTLPDTSGRERILRVHAQKLPGFSECNGVEEKRPGSLGKRSSVDLSAVAAVTKGLCGADLEFIVNEAAIRAVRRVSAKLRAGEDPKGITPVVSAEDFEKSVSDFKRTRQGGSVNDILNNVLGKRD</sequence>
<dbReference type="InterPro" id="IPR041569">
    <property type="entry name" value="AAA_lid_3"/>
</dbReference>
<dbReference type="SMART" id="SM00382">
    <property type="entry name" value="AAA"/>
    <property type="match status" value="1"/>
</dbReference>
<keyword evidence="9 14" id="KW-0067">ATP-binding</keyword>
<evidence type="ECO:0000256" key="2">
    <source>
        <dbReference type="ARBA" id="ARBA00004141"/>
    </source>
</evidence>
<evidence type="ECO:0000256" key="14">
    <source>
        <dbReference type="RuleBase" id="RU003651"/>
    </source>
</evidence>
<dbReference type="FunFam" id="3.40.50.300:FF:000277">
    <property type="entry name" value="ATP-dependent zinc metalloprotease FtsH"/>
    <property type="match status" value="1"/>
</dbReference>
<dbReference type="Gene3D" id="1.10.8.60">
    <property type="match status" value="1"/>
</dbReference>
<evidence type="ECO:0000256" key="8">
    <source>
        <dbReference type="ARBA" id="ARBA00022833"/>
    </source>
</evidence>
<keyword evidence="7 17" id="KW-0378">Hydrolase</keyword>
<evidence type="ECO:0000313" key="18">
    <source>
        <dbReference type="Proteomes" id="UP001224775"/>
    </source>
</evidence>
<evidence type="ECO:0000256" key="4">
    <source>
        <dbReference type="ARBA" id="ARBA00022692"/>
    </source>
</evidence>
<evidence type="ECO:0000256" key="15">
    <source>
        <dbReference type="SAM" id="SignalP"/>
    </source>
</evidence>
<dbReference type="Pfam" id="PF17862">
    <property type="entry name" value="AAA_lid_3"/>
    <property type="match status" value="1"/>
</dbReference>
<dbReference type="InterPro" id="IPR003960">
    <property type="entry name" value="ATPase_AAA_CS"/>
</dbReference>
<dbReference type="SUPFAM" id="SSF52540">
    <property type="entry name" value="P-loop containing nucleoside triphosphate hydrolases"/>
    <property type="match status" value="1"/>
</dbReference>
<dbReference type="Proteomes" id="UP001224775">
    <property type="component" value="Unassembled WGS sequence"/>
</dbReference>
<comment type="similarity">
    <text evidence="14">Belongs to the AAA ATPase family.</text>
</comment>
<protein>
    <submittedName>
        <fullName evidence="17">ATP-dependent zinc metalloprotease, FtsH family</fullName>
        <ecNumber evidence="17">3.4.24.-</ecNumber>
    </submittedName>
</protein>
<evidence type="ECO:0000256" key="3">
    <source>
        <dbReference type="ARBA" id="ARBA00022670"/>
    </source>
</evidence>
<keyword evidence="4" id="KW-0812">Transmembrane</keyword>
<evidence type="ECO:0000313" key="17">
    <source>
        <dbReference type="EMBL" id="KAK1738618.1"/>
    </source>
</evidence>
<dbReference type="Pfam" id="PF00004">
    <property type="entry name" value="AAA"/>
    <property type="match status" value="1"/>
</dbReference>
<comment type="cofactor">
    <cofactor evidence="1">
        <name>Zn(2+)</name>
        <dbReference type="ChEBI" id="CHEBI:29105"/>
    </cofactor>
</comment>
<dbReference type="GO" id="GO:0004176">
    <property type="term" value="F:ATP-dependent peptidase activity"/>
    <property type="evidence" value="ECO:0007669"/>
    <property type="project" value="TreeGrafter"/>
</dbReference>
<feature type="signal peptide" evidence="15">
    <location>
        <begin position="1"/>
        <end position="29"/>
    </location>
</feature>
<keyword evidence="5" id="KW-0479">Metal-binding</keyword>
<dbReference type="GO" id="GO:0030163">
    <property type="term" value="P:protein catabolic process"/>
    <property type="evidence" value="ECO:0007669"/>
    <property type="project" value="TreeGrafter"/>
</dbReference>
<dbReference type="PROSITE" id="PS00674">
    <property type="entry name" value="AAA"/>
    <property type="match status" value="1"/>
</dbReference>
<keyword evidence="13" id="KW-0472">Membrane</keyword>
<keyword evidence="3" id="KW-0645">Protease</keyword>
<evidence type="ECO:0000256" key="6">
    <source>
        <dbReference type="ARBA" id="ARBA00022741"/>
    </source>
</evidence>
<name>A0AAD8Y3N5_9STRA</name>
<evidence type="ECO:0000259" key="16">
    <source>
        <dbReference type="SMART" id="SM00382"/>
    </source>
</evidence>
<keyword evidence="11" id="KW-1133">Transmembrane helix</keyword>
<dbReference type="InterPro" id="IPR027417">
    <property type="entry name" value="P-loop_NTPase"/>
</dbReference>
<dbReference type="GO" id="GO:0046872">
    <property type="term" value="F:metal ion binding"/>
    <property type="evidence" value="ECO:0007669"/>
    <property type="project" value="UniProtKB-KW"/>
</dbReference>
<dbReference type="Gene3D" id="3.40.50.300">
    <property type="entry name" value="P-loop containing nucleotide triphosphate hydrolases"/>
    <property type="match status" value="1"/>
</dbReference>
<keyword evidence="8" id="KW-0862">Zinc</keyword>
<keyword evidence="15" id="KW-0732">Signal</keyword>